<name>A0A5C6U6R3_9BURK</name>
<accession>A0A5C6U6R3</accession>
<evidence type="ECO:0000313" key="1">
    <source>
        <dbReference type="EMBL" id="TXC67428.1"/>
    </source>
</evidence>
<dbReference type="AlphaFoldDB" id="A0A5C6U6R3"/>
<gene>
    <name evidence="1" type="ORF">FSC37_01440</name>
</gene>
<comment type="caution">
    <text evidence="1">The sequence shown here is derived from an EMBL/GenBank/DDBJ whole genome shotgun (WGS) entry which is preliminary data.</text>
</comment>
<keyword evidence="2" id="KW-1185">Reference proteome</keyword>
<evidence type="ECO:0000313" key="2">
    <source>
        <dbReference type="Proteomes" id="UP000321832"/>
    </source>
</evidence>
<protein>
    <submittedName>
        <fullName evidence="1">DUF721 domain-containing protein</fullName>
    </submittedName>
</protein>
<sequence length="93" mass="10179">MSVSEALRRSAPLAQLRARLQDSADRFEAIRAALPGALARHVKPGPVDEEGWSLLAANAAVAAKLRQLTPRLEALLREQGWQVSSIRIRVQSN</sequence>
<dbReference type="Proteomes" id="UP000321832">
    <property type="component" value="Unassembled WGS sequence"/>
</dbReference>
<dbReference type="InterPro" id="IPR007922">
    <property type="entry name" value="DciA-like"/>
</dbReference>
<organism evidence="1 2">
    <name type="scientific">Piscinibacter aquaticus</name>
    <dbReference type="NCBI Taxonomy" id="392597"/>
    <lineage>
        <taxon>Bacteria</taxon>
        <taxon>Pseudomonadati</taxon>
        <taxon>Pseudomonadota</taxon>
        <taxon>Betaproteobacteria</taxon>
        <taxon>Burkholderiales</taxon>
        <taxon>Sphaerotilaceae</taxon>
        <taxon>Piscinibacter</taxon>
    </lineage>
</organism>
<dbReference type="EMBL" id="VOPW01000001">
    <property type="protein sequence ID" value="TXC67428.1"/>
    <property type="molecule type" value="Genomic_DNA"/>
</dbReference>
<dbReference type="Pfam" id="PF05258">
    <property type="entry name" value="DciA"/>
    <property type="match status" value="1"/>
</dbReference>
<proteinExistence type="predicted"/>
<reference evidence="1 2" key="1">
    <citation type="submission" date="2019-08" db="EMBL/GenBank/DDBJ databases">
        <authorList>
            <person name="Khan S.A."/>
            <person name="Jeon C.O."/>
            <person name="Jeong S.E."/>
        </authorList>
    </citation>
    <scope>NUCLEOTIDE SEQUENCE [LARGE SCALE GENOMIC DNA]</scope>
    <source>
        <strain evidence="2">IMCC1728</strain>
    </source>
</reference>